<name>R9ZXQ6_9CAUD</name>
<dbReference type="KEGG" id="vg:16796712"/>
<reference evidence="3" key="2">
    <citation type="submission" date="2013-03" db="EMBL/GenBank/DDBJ databases">
        <title>The Cellulophaga phages: a novel, diverse, and globally ubiquitous model system.</title>
        <authorList>
            <person name="Holmfeldt K."/>
            <person name="Solonenko N."/>
            <person name="Shah M."/>
            <person name="Corrier K."/>
            <person name="Riemann L."/>
            <person name="VerBerkmoes N.C."/>
            <person name="Sullivan M.B."/>
        </authorList>
    </citation>
    <scope>NUCLEOTIDE SEQUENCE [LARGE SCALE GENOMIC DNA]</scope>
</reference>
<dbReference type="GO" id="GO:0008745">
    <property type="term" value="F:N-acetylmuramoyl-L-alanine amidase activity"/>
    <property type="evidence" value="ECO:0007669"/>
    <property type="project" value="InterPro"/>
</dbReference>
<dbReference type="Pfam" id="PF01520">
    <property type="entry name" value="Amidase_3"/>
    <property type="match status" value="1"/>
</dbReference>
<proteinExistence type="predicted"/>
<sequence>MKTAILIGHTKNSPGACSPHGLPCEFDFNKSIAVAAAKKNCGITVFENGSYDKGYYEMTKATAKELNAFKPDLILELHYNAADPSAHGSEALYYFKNKKTKALGYYFTKLLQLHMGYRDRGAKALVNKNDRGYWSVFLPDAPSLILEPFFGSNKSDVQRMDKDKYIDVILKTIKYYETIK</sequence>
<evidence type="ECO:0000313" key="3">
    <source>
        <dbReference type="Proteomes" id="UP000014714"/>
    </source>
</evidence>
<evidence type="ECO:0000259" key="1">
    <source>
        <dbReference type="SMART" id="SM00646"/>
    </source>
</evidence>
<protein>
    <submittedName>
        <fullName evidence="2">N-acetylmuramoyl-L-alanine amidase</fullName>
    </submittedName>
</protein>
<evidence type="ECO:0000313" key="2">
    <source>
        <dbReference type="EMBL" id="AGO48029.1"/>
    </source>
</evidence>
<dbReference type="OrthoDB" id="9533at10239"/>
<dbReference type="SUPFAM" id="SSF53187">
    <property type="entry name" value="Zn-dependent exopeptidases"/>
    <property type="match status" value="1"/>
</dbReference>
<dbReference type="EMBL" id="KC821613">
    <property type="protein sequence ID" value="AGO48029.1"/>
    <property type="molecule type" value="Genomic_DNA"/>
</dbReference>
<feature type="domain" description="MurNAc-LAA" evidence="1">
    <location>
        <begin position="63"/>
        <end position="174"/>
    </location>
</feature>
<dbReference type="SMART" id="SM00646">
    <property type="entry name" value="Ami_3"/>
    <property type="match status" value="1"/>
</dbReference>
<dbReference type="Gene3D" id="3.40.630.40">
    <property type="entry name" value="Zn-dependent exopeptidases"/>
    <property type="match status" value="1"/>
</dbReference>
<gene>
    <name evidence="2" type="ORF">Phi12:1_gp63</name>
</gene>
<dbReference type="InterPro" id="IPR002508">
    <property type="entry name" value="MurNAc-LAA_cat"/>
</dbReference>
<dbReference type="Proteomes" id="UP000014714">
    <property type="component" value="Segment"/>
</dbReference>
<dbReference type="CDD" id="cd02696">
    <property type="entry name" value="MurNAc-LAA"/>
    <property type="match status" value="1"/>
</dbReference>
<keyword evidence="3" id="KW-1185">Reference proteome</keyword>
<dbReference type="GeneID" id="16796712"/>
<dbReference type="GO" id="GO:0009253">
    <property type="term" value="P:peptidoglycan catabolic process"/>
    <property type="evidence" value="ECO:0007669"/>
    <property type="project" value="InterPro"/>
</dbReference>
<accession>R9ZXQ6</accession>
<reference evidence="2 3" key="1">
    <citation type="journal article" date="2013" name="Proc. Natl. Acad. Sci. U.S.A.">
        <title>Twelve previously unknown phage genera are ubiquitous in global oceans.</title>
        <authorList>
            <person name="Holmfeldt K."/>
            <person name="Solonenko N."/>
            <person name="Shah M."/>
            <person name="Corrier K."/>
            <person name="Riemann L."/>
            <person name="Verberkmoes N.C."/>
            <person name="Sullivan M.B."/>
        </authorList>
    </citation>
    <scope>NUCLEOTIDE SEQUENCE [LARGE SCALE GENOMIC DNA]</scope>
    <source>
        <strain evidence="2">Phi12:1</strain>
    </source>
</reference>
<organism evidence="2 3">
    <name type="scientific">Cellulophaga phage phi12:1</name>
    <dbReference type="NCBI Taxonomy" id="1327976"/>
    <lineage>
        <taxon>Viruses</taxon>
        <taxon>Duplodnaviria</taxon>
        <taxon>Heunggongvirae</taxon>
        <taxon>Uroviricota</taxon>
        <taxon>Caudoviricetes</taxon>
        <taxon>Helsingorvirus</taxon>
        <taxon>Helsingorvirus Cba121</taxon>
    </lineage>
</organism>
<dbReference type="RefSeq" id="YP_008241042.1">
    <property type="nucleotide sequence ID" value="NC_021791.1"/>
</dbReference>